<comment type="caution">
    <text evidence="3">The sequence shown here is derived from an EMBL/GenBank/DDBJ whole genome shotgun (WGS) entry which is preliminary data.</text>
</comment>
<feature type="region of interest" description="Disordered" evidence="1">
    <location>
        <begin position="527"/>
        <end position="560"/>
    </location>
</feature>
<dbReference type="Pfam" id="PF03732">
    <property type="entry name" value="Retrotrans_gag"/>
    <property type="match status" value="1"/>
</dbReference>
<dbReference type="InterPro" id="IPR005162">
    <property type="entry name" value="Retrotrans_gag_dom"/>
</dbReference>
<proteinExistence type="predicted"/>
<feature type="region of interest" description="Disordered" evidence="1">
    <location>
        <begin position="580"/>
        <end position="599"/>
    </location>
</feature>
<evidence type="ECO:0000313" key="4">
    <source>
        <dbReference type="Proteomes" id="UP000289738"/>
    </source>
</evidence>
<sequence length="599" mass="69942">MMVDHESRFERLARQVERIARIVDYDEGERHNARGNNEGMENIFQNENNIPNRKNPHVILRGQNADDFLARLRGGERYQVTRIVEEILNRVGLNVGFMNQLHFVSAFSQVVQMAEVPRGVKNPKITTKFAGEVRESTTEHVARYFVEIGNLANDKNLKMKFFPSSLTKNAFTWFSNLRPNSITWNQLETAFHAQFYRGEMNVAVTDLVALKREDGETIDDYLIRFKNARSRCYVSLLENKIVKIATMGLRFYMRRKLLNMHILDLAHLAKNVRQTELMKKEKEKYRSEQRSKSKPFTRKEKVAYVTMESSKEELNFETEIDLAELKKGPPYVCSLLKKLSSSEKSNESKLKSGKKYSFDISKSDQMFYVLLKDKQLILPEGRTLLSVNDLKGKPYCKFHQATSHSTNSCVRFRDLIQEAIMEGRLKFDDGKKEMKVDVDPFEVDASYVEPCFRVNMVGMSYDFNLALDDFESQVRSVYPSTWDGLLDFLVQQKIKDRDVSLCSWCNAVFDAEAAAIFEKERMKKELAHREEQERQRQPIRRMEGFSSKTPQENVSTPLSHSQAIGVQWIRNCQEFQRRDHLHRRNPQWGHRAPSRNQYS</sequence>
<keyword evidence="4" id="KW-1185">Reference proteome</keyword>
<accession>A0A444ZI40</accession>
<evidence type="ECO:0000259" key="2">
    <source>
        <dbReference type="Pfam" id="PF03732"/>
    </source>
</evidence>
<name>A0A444ZI40_ARAHY</name>
<organism evidence="3 4">
    <name type="scientific">Arachis hypogaea</name>
    <name type="common">Peanut</name>
    <dbReference type="NCBI Taxonomy" id="3818"/>
    <lineage>
        <taxon>Eukaryota</taxon>
        <taxon>Viridiplantae</taxon>
        <taxon>Streptophyta</taxon>
        <taxon>Embryophyta</taxon>
        <taxon>Tracheophyta</taxon>
        <taxon>Spermatophyta</taxon>
        <taxon>Magnoliopsida</taxon>
        <taxon>eudicotyledons</taxon>
        <taxon>Gunneridae</taxon>
        <taxon>Pentapetalae</taxon>
        <taxon>rosids</taxon>
        <taxon>fabids</taxon>
        <taxon>Fabales</taxon>
        <taxon>Fabaceae</taxon>
        <taxon>Papilionoideae</taxon>
        <taxon>50 kb inversion clade</taxon>
        <taxon>dalbergioids sensu lato</taxon>
        <taxon>Dalbergieae</taxon>
        <taxon>Pterocarpus clade</taxon>
        <taxon>Arachis</taxon>
    </lineage>
</organism>
<evidence type="ECO:0000256" key="1">
    <source>
        <dbReference type="SAM" id="MobiDB-lite"/>
    </source>
</evidence>
<evidence type="ECO:0000313" key="3">
    <source>
        <dbReference type="EMBL" id="RYR13879.1"/>
    </source>
</evidence>
<dbReference type="EMBL" id="SDMP01000014">
    <property type="protein sequence ID" value="RYR13879.1"/>
    <property type="molecule type" value="Genomic_DNA"/>
</dbReference>
<feature type="domain" description="Retrotransposon gag" evidence="2">
    <location>
        <begin position="160"/>
        <end position="250"/>
    </location>
</feature>
<protein>
    <recommendedName>
        <fullName evidence="2">Retrotransposon gag domain-containing protein</fullName>
    </recommendedName>
</protein>
<dbReference type="AlphaFoldDB" id="A0A444ZI40"/>
<dbReference type="PANTHER" id="PTHR33223:SF6">
    <property type="entry name" value="CCHC-TYPE DOMAIN-CONTAINING PROTEIN"/>
    <property type="match status" value="1"/>
</dbReference>
<feature type="compositionally biased region" description="Basic and acidic residues" evidence="1">
    <location>
        <begin position="527"/>
        <end position="543"/>
    </location>
</feature>
<dbReference type="PANTHER" id="PTHR33223">
    <property type="entry name" value="CCHC-TYPE DOMAIN-CONTAINING PROTEIN"/>
    <property type="match status" value="1"/>
</dbReference>
<dbReference type="Proteomes" id="UP000289738">
    <property type="component" value="Chromosome B04"/>
</dbReference>
<feature type="compositionally biased region" description="Polar residues" evidence="1">
    <location>
        <begin position="546"/>
        <end position="560"/>
    </location>
</feature>
<gene>
    <name evidence="3" type="ORF">Ahy_B04g070646</name>
</gene>
<reference evidence="3 4" key="1">
    <citation type="submission" date="2019-01" db="EMBL/GenBank/DDBJ databases">
        <title>Sequencing of cultivated peanut Arachis hypogaea provides insights into genome evolution and oil improvement.</title>
        <authorList>
            <person name="Chen X."/>
        </authorList>
    </citation>
    <scope>NUCLEOTIDE SEQUENCE [LARGE SCALE GENOMIC DNA]</scope>
    <source>
        <strain evidence="4">cv. Fuhuasheng</strain>
        <tissue evidence="3">Leaves</tissue>
    </source>
</reference>